<dbReference type="Pfam" id="PF00472">
    <property type="entry name" value="RF-1"/>
    <property type="match status" value="1"/>
</dbReference>
<keyword evidence="5" id="KW-0720">Serine protease</keyword>
<dbReference type="HAMAP" id="MF_00094">
    <property type="entry name" value="Rel_fac_2"/>
    <property type="match status" value="1"/>
</dbReference>
<dbReference type="FunFam" id="2.40.10.10:FF:000012">
    <property type="entry name" value="protease Do-like 9"/>
    <property type="match status" value="1"/>
</dbReference>
<dbReference type="InterPro" id="IPR009003">
    <property type="entry name" value="Peptidase_S1_PA"/>
</dbReference>
<feature type="region of interest" description="Disordered" evidence="6">
    <location>
        <begin position="746"/>
        <end position="792"/>
    </location>
</feature>
<dbReference type="Pfam" id="PF17815">
    <property type="entry name" value="PDZ_3"/>
    <property type="match status" value="1"/>
</dbReference>
<dbReference type="OrthoDB" id="4217619at2759"/>
<dbReference type="Gene3D" id="3.30.70.1660">
    <property type="match status" value="1"/>
</dbReference>
<feature type="region of interest" description="Disordered" evidence="6">
    <location>
        <begin position="1333"/>
        <end position="1352"/>
    </location>
</feature>
<protein>
    <submittedName>
        <fullName evidence="8">Protease Do-like 9</fullName>
    </submittedName>
</protein>
<dbReference type="InterPro" id="IPR046449">
    <property type="entry name" value="DEGP_PDZ_sf"/>
</dbReference>
<dbReference type="InterPro" id="IPR036034">
    <property type="entry name" value="PDZ_sf"/>
</dbReference>
<dbReference type="Gene3D" id="2.30.42.10">
    <property type="match status" value="1"/>
</dbReference>
<evidence type="ECO:0000313" key="9">
    <source>
        <dbReference type="Proteomes" id="UP000239649"/>
    </source>
</evidence>
<comment type="similarity">
    <text evidence="1">Belongs to the peptidase S1C family.</text>
</comment>
<dbReference type="Gene3D" id="3.30.160.20">
    <property type="match status" value="1"/>
</dbReference>
<dbReference type="SUPFAM" id="SSF75620">
    <property type="entry name" value="Release factor"/>
    <property type="match status" value="1"/>
</dbReference>
<dbReference type="PROSITE" id="PS50263">
    <property type="entry name" value="CN_HYDROLASE"/>
    <property type="match status" value="1"/>
</dbReference>
<evidence type="ECO:0000259" key="7">
    <source>
        <dbReference type="PROSITE" id="PS50263"/>
    </source>
</evidence>
<dbReference type="Gene3D" id="2.40.10.120">
    <property type="match status" value="1"/>
</dbReference>
<dbReference type="SUPFAM" id="SSF56317">
    <property type="entry name" value="Carbon-nitrogen hydrolase"/>
    <property type="match status" value="1"/>
</dbReference>
<dbReference type="CDD" id="cd07573">
    <property type="entry name" value="CPA"/>
    <property type="match status" value="1"/>
</dbReference>
<sequence length="1352" mass="146129">MQAPAQPRKVTVAATQFATSWDLADNLNKAERLVRAAAAEGANIILLQELFETPYFCQEQKHEYFRLAKPLEGNPVIERFAKLAAELGVVLPISFFERAGNAHFNSLVVADADGSLVGHYRKSHIPDGPGYQEKFYFSPGDTGIKVFKTRFADIGVLICWDQWFPEGARCAALQGAELLFYPTAIGSEPPNPGYSSYPHWVRVMQGHAGANMLPVIASNRIGTETFQDPQSHITFYGGSFVAGPSGEIVAQAGARGKQANGGIDPEPEQAEGFVTATFDLDECRMNSAGWGMFRDRRPDLNSWRCQATASNSSNGSSAALSEELSVNALKRRQDELQQRISDAVKVADLPVLQARLAELEKAAAAEDLWVQRSKAAAVLQALTALREEVAVLHRFQAWLEDLAVAIELLEMEEEGASEAQEVAAEAGGICARLEGGLEGWELRRLLGGPYDDRGAVLTIQAGAGGTDAQDWAEMLERMYLRWAEAQGHTARLLDRQQGEEAGIKSVEIEVEGRFAYGHLAGEKGTHRLVRLSPFNSKAARQTSFAAVEVMPILGDLVDSVELPEADLEITTMRSGGAGGQNVNKVETAVRIRHIPTGIAVKCQIERSQALNKSKALEMLKAKLLVVAQEQQLAEVAQIRGDLVKAEWGQQIRNYVFHPYKMAKDLRTGRETSDVNGVMDGDLQRFMQAYLHPPAAPAPAHCRPPAAMAPTHAVAQHAAAMLQQVVRPVSCALLSRLRGLVTAAAAARSGEQQRRSLHSAWAPFGSARRSTRGPMESGPADAVAAKPNSPRRPDAVMASIFNSPKRSGLATMPPPPALAPLTLGPSAAAATASRGPAPPSAAAAAAQAVPLDLAGAPSMTDLVGGHLDEEIILDPNTPRSPKHQAAEQIMTSGKNAQVLKRHMDAVVKVFATHSKPNFTLVQLKKRGDDEKYQARVLAVGTECDVALLTVEDDAFWQGITPLELGDLPKLQESVAVLGYPIGGDSLAVSAGVVSRVQMTHYSHGCMSLLAVQTDAAINSGNSGGPVMNQEGQCVGIAFQSLTGDTQSVGYVIPTSVVHHFLADYKRNGTYTGFPSLNVVWQELDSKALKRAYDMQPHQKGVLVRSVAPAADEASVLRPDDILMKIDGIEVGNDGTVPFRHGERVDFKWVVTQKHVGDTVRLSVMRGSKEQELQVKLSQYQYLIPPHLREAKPSYFMVGGLVFTACSDPYLVQRYGSLGAAPVRLMSRTYYGVREQPDEQVVVLSSVLACDATLGYESTLGVRDGVVQRFNGQPIHSLAQLARLVEDSREQYFRFDLEAASKVVVVEAAAARACSSKIMEDHNIVAGTQGGRRAGAGLRFHERRRGRAGGTHEP</sequence>
<evidence type="ECO:0000256" key="6">
    <source>
        <dbReference type="SAM" id="MobiDB-lite"/>
    </source>
</evidence>
<dbReference type="GO" id="GO:0016810">
    <property type="term" value="F:hydrolase activity, acting on carbon-nitrogen (but not peptide) bonds"/>
    <property type="evidence" value="ECO:0007669"/>
    <property type="project" value="UniProtKB-ARBA"/>
</dbReference>
<dbReference type="SUPFAM" id="SSF50156">
    <property type="entry name" value="PDZ domain-like"/>
    <property type="match status" value="1"/>
</dbReference>
<accession>A0A2P6V241</accession>
<dbReference type="PANTHER" id="PTHR45980:SF18">
    <property type="entry name" value="PROTEASE DO-LIKE 9"/>
    <property type="match status" value="1"/>
</dbReference>
<dbReference type="InterPro" id="IPR000352">
    <property type="entry name" value="Pep_chain_release_fac_I"/>
</dbReference>
<dbReference type="NCBIfam" id="TIGR00020">
    <property type="entry name" value="prfB"/>
    <property type="match status" value="1"/>
</dbReference>
<dbReference type="STRING" id="554055.A0A2P6V241"/>
<dbReference type="PRINTS" id="PR00834">
    <property type="entry name" value="PROTEASES2C"/>
</dbReference>
<comment type="similarity">
    <text evidence="2">Belongs to the prokaryotic/mitochondrial release factor family.</text>
</comment>
<dbReference type="Gene3D" id="1.20.58.410">
    <property type="entry name" value="Release factor"/>
    <property type="match status" value="1"/>
</dbReference>
<evidence type="ECO:0000256" key="4">
    <source>
        <dbReference type="ARBA" id="ARBA00022801"/>
    </source>
</evidence>
<proteinExistence type="inferred from homology"/>
<dbReference type="GO" id="GO:0006508">
    <property type="term" value="P:proteolysis"/>
    <property type="evidence" value="ECO:0007669"/>
    <property type="project" value="UniProtKB-KW"/>
</dbReference>
<evidence type="ECO:0000256" key="2">
    <source>
        <dbReference type="ARBA" id="ARBA00010835"/>
    </source>
</evidence>
<dbReference type="Gene3D" id="3.20.190.20">
    <property type="match status" value="1"/>
</dbReference>
<dbReference type="Gene3D" id="3.60.110.10">
    <property type="entry name" value="Carbon-nitrogen hydrolase"/>
    <property type="match status" value="1"/>
</dbReference>
<dbReference type="EMBL" id="LHPF02000041">
    <property type="protein sequence ID" value="PSC68151.1"/>
    <property type="molecule type" value="Genomic_DNA"/>
</dbReference>
<dbReference type="PANTHER" id="PTHR45980">
    <property type="match status" value="1"/>
</dbReference>
<dbReference type="PROSITE" id="PS00745">
    <property type="entry name" value="RF_PROK_I"/>
    <property type="match status" value="1"/>
</dbReference>
<evidence type="ECO:0000256" key="1">
    <source>
        <dbReference type="ARBA" id="ARBA00010541"/>
    </source>
</evidence>
<dbReference type="InterPro" id="IPR003010">
    <property type="entry name" value="C-N_Hydrolase"/>
</dbReference>
<dbReference type="GO" id="GO:0005737">
    <property type="term" value="C:cytoplasm"/>
    <property type="evidence" value="ECO:0007669"/>
    <property type="project" value="InterPro"/>
</dbReference>
<name>A0A2P6V241_9CHLO</name>
<dbReference type="Proteomes" id="UP000239649">
    <property type="component" value="Unassembled WGS sequence"/>
</dbReference>
<dbReference type="Pfam" id="PF03462">
    <property type="entry name" value="PCRF"/>
    <property type="match status" value="1"/>
</dbReference>
<dbReference type="GO" id="GO:0004252">
    <property type="term" value="F:serine-type endopeptidase activity"/>
    <property type="evidence" value="ECO:0007669"/>
    <property type="project" value="InterPro"/>
</dbReference>
<reference evidence="8 9" key="1">
    <citation type="journal article" date="2018" name="Plant J.">
        <title>Genome sequences of Chlorella sorokiniana UTEX 1602 and Micractinium conductrix SAG 241.80: implications to maltose excretion by a green alga.</title>
        <authorList>
            <person name="Arriola M.B."/>
            <person name="Velmurugan N."/>
            <person name="Zhang Y."/>
            <person name="Plunkett M.H."/>
            <person name="Hondzo H."/>
            <person name="Barney B.M."/>
        </authorList>
    </citation>
    <scope>NUCLEOTIDE SEQUENCE [LARGE SCALE GENOMIC DNA]</scope>
    <source>
        <strain evidence="8 9">SAG 241.80</strain>
    </source>
</reference>
<dbReference type="InterPro" id="IPR036526">
    <property type="entry name" value="C-N_Hydrolase_sf"/>
</dbReference>
<keyword evidence="9" id="KW-1185">Reference proteome</keyword>
<keyword evidence="4" id="KW-0378">Hydrolase</keyword>
<dbReference type="Pfam" id="PF00795">
    <property type="entry name" value="CN_hydrolase"/>
    <property type="match status" value="1"/>
</dbReference>
<dbReference type="SUPFAM" id="SSF50494">
    <property type="entry name" value="Trypsin-like serine proteases"/>
    <property type="match status" value="1"/>
</dbReference>
<dbReference type="InterPro" id="IPR001940">
    <property type="entry name" value="Peptidase_S1C"/>
</dbReference>
<dbReference type="SMART" id="SM00937">
    <property type="entry name" value="PCRF"/>
    <property type="match status" value="1"/>
</dbReference>
<evidence type="ECO:0000256" key="3">
    <source>
        <dbReference type="ARBA" id="ARBA00022670"/>
    </source>
</evidence>
<keyword evidence="3" id="KW-0645">Protease</keyword>
<dbReference type="InterPro" id="IPR001478">
    <property type="entry name" value="PDZ"/>
</dbReference>
<comment type="caution">
    <text evidence="8">The sequence shown here is derived from an EMBL/GenBank/DDBJ whole genome shotgun (WGS) entry which is preliminary data.</text>
</comment>
<evidence type="ECO:0000256" key="5">
    <source>
        <dbReference type="ARBA" id="ARBA00022825"/>
    </source>
</evidence>
<dbReference type="InterPro" id="IPR045853">
    <property type="entry name" value="Pep_chain_release_fac_I_sf"/>
</dbReference>
<feature type="domain" description="CN hydrolase" evidence="7">
    <location>
        <begin position="10"/>
        <end position="280"/>
    </location>
</feature>
<organism evidence="8 9">
    <name type="scientific">Micractinium conductrix</name>
    <dbReference type="NCBI Taxonomy" id="554055"/>
    <lineage>
        <taxon>Eukaryota</taxon>
        <taxon>Viridiplantae</taxon>
        <taxon>Chlorophyta</taxon>
        <taxon>core chlorophytes</taxon>
        <taxon>Trebouxiophyceae</taxon>
        <taxon>Chlorellales</taxon>
        <taxon>Chlorellaceae</taxon>
        <taxon>Chlorella clade</taxon>
        <taxon>Micractinium</taxon>
    </lineage>
</organism>
<gene>
    <name evidence="8" type="ORF">C2E20_8208</name>
</gene>
<evidence type="ECO:0000313" key="8">
    <source>
        <dbReference type="EMBL" id="PSC68151.1"/>
    </source>
</evidence>
<dbReference type="Pfam" id="PF13180">
    <property type="entry name" value="PDZ_2"/>
    <property type="match status" value="1"/>
</dbReference>
<dbReference type="InterPro" id="IPR041517">
    <property type="entry name" value="DEGP_PDZ"/>
</dbReference>
<dbReference type="InterPro" id="IPR005139">
    <property type="entry name" value="PCRF"/>
</dbReference>
<dbReference type="GO" id="GO:0016149">
    <property type="term" value="F:translation release factor activity, codon specific"/>
    <property type="evidence" value="ECO:0007669"/>
    <property type="project" value="InterPro"/>
</dbReference>
<dbReference type="Pfam" id="PF13365">
    <property type="entry name" value="Trypsin_2"/>
    <property type="match status" value="1"/>
</dbReference>
<dbReference type="InterPro" id="IPR004374">
    <property type="entry name" value="PrfB"/>
</dbReference>